<evidence type="ECO:0000313" key="2">
    <source>
        <dbReference type="Proteomes" id="UP001595906"/>
    </source>
</evidence>
<sequence length="405" mass="45886">MPTTSVIERPHAICFSRNELLYVFITSDTSPAGLSIQIILFFGGQQFTANLKPDSNGKTYFYINGYIDSFLKYQLPSNQSTFITDAYSAQSVEFYIHYREVTDASTPAYVTSEESSHKRVAFNMGIIREKYSRNNFFANYFAYEKPWLTWLPSGRTVSHNQQIFLSTLILPQHAGKILRLSIVATDIYGNDYVRSDYLGEVPSTGWLKHINVSMAALQIATLTSNPIDYYLVSIYESGTNDGIVSQYQFYVSYDHLYSYTDIHFFNSLGGLDSVRVIGEVETALNKDYTEVDNGIDVNDWLATIKKADTSHVGITTYQSYKGDVGFLEDEAEQDAMTELLISRSIWQYADSRWLPVINLQKSTSLRLSTAKTYSLPIEWRTAITNEVFTPSDVNLGIGTDVETYP</sequence>
<name>A0ABV8PU17_9BACT</name>
<organism evidence="1 2">
    <name type="scientific">Parasediminibacterium paludis</name>
    <dbReference type="NCBI Taxonomy" id="908966"/>
    <lineage>
        <taxon>Bacteria</taxon>
        <taxon>Pseudomonadati</taxon>
        <taxon>Bacteroidota</taxon>
        <taxon>Chitinophagia</taxon>
        <taxon>Chitinophagales</taxon>
        <taxon>Chitinophagaceae</taxon>
        <taxon>Parasediminibacterium</taxon>
    </lineage>
</organism>
<evidence type="ECO:0000313" key="1">
    <source>
        <dbReference type="EMBL" id="MFC4230566.1"/>
    </source>
</evidence>
<dbReference type="EMBL" id="JBHSDC010000002">
    <property type="protein sequence ID" value="MFC4230566.1"/>
    <property type="molecule type" value="Genomic_DNA"/>
</dbReference>
<protein>
    <submittedName>
        <fullName evidence="1">Uncharacterized protein</fullName>
    </submittedName>
</protein>
<dbReference type="RefSeq" id="WP_379011813.1">
    <property type="nucleotide sequence ID" value="NZ_JBHSDC010000002.1"/>
</dbReference>
<reference evidence="2" key="1">
    <citation type="journal article" date="2019" name="Int. J. Syst. Evol. Microbiol.">
        <title>The Global Catalogue of Microorganisms (GCM) 10K type strain sequencing project: providing services to taxonomists for standard genome sequencing and annotation.</title>
        <authorList>
            <consortium name="The Broad Institute Genomics Platform"/>
            <consortium name="The Broad Institute Genome Sequencing Center for Infectious Disease"/>
            <person name="Wu L."/>
            <person name="Ma J."/>
        </authorList>
    </citation>
    <scope>NUCLEOTIDE SEQUENCE [LARGE SCALE GENOMIC DNA]</scope>
    <source>
        <strain evidence="2">CECT 8010</strain>
    </source>
</reference>
<gene>
    <name evidence="1" type="ORF">ACFOW1_01600</name>
</gene>
<dbReference type="Proteomes" id="UP001595906">
    <property type="component" value="Unassembled WGS sequence"/>
</dbReference>
<proteinExistence type="predicted"/>
<accession>A0ABV8PU17</accession>
<comment type="caution">
    <text evidence="1">The sequence shown here is derived from an EMBL/GenBank/DDBJ whole genome shotgun (WGS) entry which is preliminary data.</text>
</comment>
<keyword evidence="2" id="KW-1185">Reference proteome</keyword>